<dbReference type="PANTHER" id="PTHR31286:SF99">
    <property type="entry name" value="DUF4283 DOMAIN-CONTAINING PROTEIN"/>
    <property type="match status" value="1"/>
</dbReference>
<evidence type="ECO:0000313" key="2">
    <source>
        <dbReference type="EMBL" id="PWA46548.1"/>
    </source>
</evidence>
<evidence type="ECO:0000256" key="1">
    <source>
        <dbReference type="SAM" id="MobiDB-lite"/>
    </source>
</evidence>
<dbReference type="EMBL" id="PKPP01010233">
    <property type="protein sequence ID" value="PWA46548.1"/>
    <property type="molecule type" value="Genomic_DNA"/>
</dbReference>
<feature type="region of interest" description="Disordered" evidence="1">
    <location>
        <begin position="152"/>
        <end position="270"/>
    </location>
</feature>
<feature type="compositionally biased region" description="Acidic residues" evidence="1">
    <location>
        <begin position="250"/>
        <end position="260"/>
    </location>
</feature>
<organism evidence="2 3">
    <name type="scientific">Artemisia annua</name>
    <name type="common">Sweet wormwood</name>
    <dbReference type="NCBI Taxonomy" id="35608"/>
    <lineage>
        <taxon>Eukaryota</taxon>
        <taxon>Viridiplantae</taxon>
        <taxon>Streptophyta</taxon>
        <taxon>Embryophyta</taxon>
        <taxon>Tracheophyta</taxon>
        <taxon>Spermatophyta</taxon>
        <taxon>Magnoliopsida</taxon>
        <taxon>eudicotyledons</taxon>
        <taxon>Gunneridae</taxon>
        <taxon>Pentapetalae</taxon>
        <taxon>asterids</taxon>
        <taxon>campanulids</taxon>
        <taxon>Asterales</taxon>
        <taxon>Asteraceae</taxon>
        <taxon>Asteroideae</taxon>
        <taxon>Anthemideae</taxon>
        <taxon>Artemisiinae</taxon>
        <taxon>Artemisia</taxon>
    </lineage>
</organism>
<dbReference type="Proteomes" id="UP000245207">
    <property type="component" value="Unassembled WGS sequence"/>
</dbReference>
<feature type="compositionally biased region" description="Polar residues" evidence="1">
    <location>
        <begin position="187"/>
        <end position="208"/>
    </location>
</feature>
<sequence length="270" mass="30382">MEQGLNHVFESGPRLFNDIPILLKKWQPEAWFEKPIPTEVSIWINIQDMHVTLWNYEILSHIASTIGIPIAVDRYTAEMCEKKTGRGAFARVLVQINSALEIPKFAEAEIRKIVRKLRLEYSWIPPRCLHCKIFGHVLIDCSARPRTEAELTKKVDAAPTAANEDGPSRADDQGFEQPKRRKRRAKTTLNSVIRDPTTSTSGLDTQQGAGKGSPPESNIESRNPYDILDGLNTEIGSSSSITHVEKVPEDSEDEVYEDDNPTAQFMKADK</sequence>
<dbReference type="OrthoDB" id="1750606at2759"/>
<name>A0A2U1LC27_ARTAN</name>
<keyword evidence="3" id="KW-1185">Reference proteome</keyword>
<gene>
    <name evidence="2" type="ORF">CTI12_AA507630</name>
</gene>
<reference evidence="2 3" key="1">
    <citation type="journal article" date="2018" name="Mol. Plant">
        <title>The genome of Artemisia annua provides insight into the evolution of Asteraceae family and artemisinin biosynthesis.</title>
        <authorList>
            <person name="Shen Q."/>
            <person name="Zhang L."/>
            <person name="Liao Z."/>
            <person name="Wang S."/>
            <person name="Yan T."/>
            <person name="Shi P."/>
            <person name="Liu M."/>
            <person name="Fu X."/>
            <person name="Pan Q."/>
            <person name="Wang Y."/>
            <person name="Lv Z."/>
            <person name="Lu X."/>
            <person name="Zhang F."/>
            <person name="Jiang W."/>
            <person name="Ma Y."/>
            <person name="Chen M."/>
            <person name="Hao X."/>
            <person name="Li L."/>
            <person name="Tang Y."/>
            <person name="Lv G."/>
            <person name="Zhou Y."/>
            <person name="Sun X."/>
            <person name="Brodelius P.E."/>
            <person name="Rose J.K.C."/>
            <person name="Tang K."/>
        </authorList>
    </citation>
    <scope>NUCLEOTIDE SEQUENCE [LARGE SCALE GENOMIC DNA]</scope>
    <source>
        <strain evidence="3">cv. Huhao1</strain>
        <tissue evidence="2">Leaf</tissue>
    </source>
</reference>
<comment type="caution">
    <text evidence="2">The sequence shown here is derived from an EMBL/GenBank/DDBJ whole genome shotgun (WGS) entry which is preliminary data.</text>
</comment>
<dbReference type="STRING" id="35608.A0A2U1LC27"/>
<dbReference type="PANTHER" id="PTHR31286">
    <property type="entry name" value="GLYCINE-RICH CELL WALL STRUCTURAL PROTEIN 1.8-LIKE"/>
    <property type="match status" value="1"/>
</dbReference>
<accession>A0A2U1LC27</accession>
<proteinExistence type="predicted"/>
<evidence type="ECO:0000313" key="3">
    <source>
        <dbReference type="Proteomes" id="UP000245207"/>
    </source>
</evidence>
<dbReference type="AlphaFoldDB" id="A0A2U1LC27"/>
<dbReference type="InterPro" id="IPR040256">
    <property type="entry name" value="At4g02000-like"/>
</dbReference>
<protein>
    <submittedName>
        <fullName evidence="2">Uncharacterized protein</fullName>
    </submittedName>
</protein>